<dbReference type="FunFam" id="1.10.10.160:FF:000001">
    <property type="entry name" value="ATP-dependent DNA helicase"/>
    <property type="match status" value="1"/>
</dbReference>
<evidence type="ECO:0000256" key="8">
    <source>
        <dbReference type="ARBA" id="ARBA00034617"/>
    </source>
</evidence>
<gene>
    <name evidence="14" type="ORF">TM074_02880</name>
</gene>
<feature type="domain" description="UvrD-like helicase ATP-binding" evidence="12">
    <location>
        <begin position="6"/>
        <end position="289"/>
    </location>
</feature>
<dbReference type="AlphaFoldDB" id="A0AB39JAA3"/>
<comment type="similarity">
    <text evidence="1">Belongs to the helicase family. UvrD subfamily.</text>
</comment>
<dbReference type="GO" id="GO:0005829">
    <property type="term" value="C:cytosol"/>
    <property type="evidence" value="ECO:0007669"/>
    <property type="project" value="TreeGrafter"/>
</dbReference>
<dbReference type="GO" id="GO:0000725">
    <property type="term" value="P:recombinational repair"/>
    <property type="evidence" value="ECO:0007669"/>
    <property type="project" value="TreeGrafter"/>
</dbReference>
<keyword evidence="2 11" id="KW-0547">Nucleotide-binding</keyword>
<keyword evidence="5 11" id="KW-0067">ATP-binding</keyword>
<evidence type="ECO:0000256" key="4">
    <source>
        <dbReference type="ARBA" id="ARBA00022806"/>
    </source>
</evidence>
<evidence type="ECO:0000313" key="14">
    <source>
        <dbReference type="EMBL" id="XDN89629.1"/>
    </source>
</evidence>
<keyword evidence="3 11" id="KW-0378">Hydrolase</keyword>
<evidence type="ECO:0000256" key="5">
    <source>
        <dbReference type="ARBA" id="ARBA00022840"/>
    </source>
</evidence>
<feature type="binding site" evidence="11">
    <location>
        <begin position="27"/>
        <end position="34"/>
    </location>
    <ligand>
        <name>ATP</name>
        <dbReference type="ChEBI" id="CHEBI:30616"/>
    </ligand>
</feature>
<dbReference type="GO" id="GO:0003677">
    <property type="term" value="F:DNA binding"/>
    <property type="evidence" value="ECO:0007669"/>
    <property type="project" value="UniProtKB-KW"/>
</dbReference>
<name>A0AB39JAA3_9BACT</name>
<comment type="catalytic activity">
    <reaction evidence="8">
        <text>Couples ATP hydrolysis with the unwinding of duplex DNA by translocating in the 3'-5' direction.</text>
        <dbReference type="EC" id="5.6.2.4"/>
    </reaction>
</comment>
<dbReference type="SUPFAM" id="SSF52540">
    <property type="entry name" value="P-loop containing nucleoside triphosphate hydrolases"/>
    <property type="match status" value="1"/>
</dbReference>
<dbReference type="GO" id="GO:0016787">
    <property type="term" value="F:hydrolase activity"/>
    <property type="evidence" value="ECO:0007669"/>
    <property type="project" value="UniProtKB-UniRule"/>
</dbReference>
<dbReference type="Gene3D" id="3.40.50.300">
    <property type="entry name" value="P-loop containing nucleotide triphosphate hydrolases"/>
    <property type="match status" value="2"/>
</dbReference>
<feature type="domain" description="UvrD-like helicase C-terminal" evidence="13">
    <location>
        <begin position="290"/>
        <end position="554"/>
    </location>
</feature>
<dbReference type="GO" id="GO:0032991">
    <property type="term" value="C:protein-containing complex"/>
    <property type="evidence" value="ECO:0007669"/>
    <property type="project" value="UniProtKB-ARBA"/>
</dbReference>
<evidence type="ECO:0000259" key="13">
    <source>
        <dbReference type="PROSITE" id="PS51217"/>
    </source>
</evidence>
<dbReference type="InterPro" id="IPR014017">
    <property type="entry name" value="DNA_helicase_UvrD-like_C"/>
</dbReference>
<dbReference type="CDD" id="cd18807">
    <property type="entry name" value="SF1_C_UvrD"/>
    <property type="match status" value="1"/>
</dbReference>
<dbReference type="RefSeq" id="WP_369000206.1">
    <property type="nucleotide sequence ID" value="NZ_CP158487.1"/>
</dbReference>
<dbReference type="EC" id="5.6.2.4" evidence="9"/>
<keyword evidence="6" id="KW-0238">DNA-binding</keyword>
<organism evidence="14">
    <name type="scientific">Candidatus Nanosynbacter sp. TM7-074</name>
    <dbReference type="NCBI Taxonomy" id="3158573"/>
    <lineage>
        <taxon>Bacteria</taxon>
        <taxon>Candidatus Saccharimonadota</taxon>
        <taxon>Candidatus Saccharimonadia</taxon>
        <taxon>Candidatus Nanosynbacterales</taxon>
        <taxon>Candidatus Nanosynbacteraceae</taxon>
        <taxon>Candidatus Nanosynbacter</taxon>
    </lineage>
</organism>
<dbReference type="PANTHER" id="PTHR11070:SF2">
    <property type="entry name" value="ATP-DEPENDENT DNA HELICASE SRS2"/>
    <property type="match status" value="1"/>
</dbReference>
<dbReference type="Gene3D" id="1.10.486.10">
    <property type="entry name" value="PCRA, domain 4"/>
    <property type="match status" value="1"/>
</dbReference>
<evidence type="ECO:0000256" key="3">
    <source>
        <dbReference type="ARBA" id="ARBA00022801"/>
    </source>
</evidence>
<dbReference type="CDD" id="cd17932">
    <property type="entry name" value="DEXQc_UvrD"/>
    <property type="match status" value="1"/>
</dbReference>
<dbReference type="Pfam" id="PF13361">
    <property type="entry name" value="UvrD_C"/>
    <property type="match status" value="1"/>
</dbReference>
<dbReference type="InterPro" id="IPR000212">
    <property type="entry name" value="DNA_helicase_UvrD/REP"/>
</dbReference>
<dbReference type="PROSITE" id="PS51217">
    <property type="entry name" value="UVRD_HELICASE_CTER"/>
    <property type="match status" value="1"/>
</dbReference>
<dbReference type="GO" id="GO:0005524">
    <property type="term" value="F:ATP binding"/>
    <property type="evidence" value="ECO:0007669"/>
    <property type="project" value="UniProtKB-UniRule"/>
</dbReference>
<evidence type="ECO:0000256" key="11">
    <source>
        <dbReference type="PROSITE-ProRule" id="PRU00560"/>
    </source>
</evidence>
<sequence length="700" mass="78222">MTNFTDGLNDEQARAVTHGDGPLLILAGAGSGKTKTLTHRIAYLIGELKVFPSRILAVTFTNKAAKEMRQRLAQLLGENADNRQFMPWVGTFHSICVRMLRMDGANIGLDKRFLIYDTDDQASLMKQIMKARGLTDKDIKPRAVLSVISNAKNEMRSAEDFSMSARGPREQKIAELFFAYEKALKKAAALDFDDLLTKTVELLQNSPEIRQKWQRQFEYILIDEYQDTNAVQYALIKLLVNERRNLCVVGDDAQSIYSFRGADYTNILNFERDFPGTTVVKLEQNYRSTGAILGLANSLIQHNIHRTDKNLWTANGDGADPKLWQLYSESEEALAIANEIQAQITNGRQYGDVAVLYRTNAQSYAIERALRQSYIPYKIVGGLRFLDRAVIKDVLAYLRLLYQPSDRVSFLRIVNTPKRGIGAVSMAKFLEWNAASGRDIISGLLVVEEADNLTARAKRPLLELGKILEELQQEIDDSPAELIEKIIRQTGYGDFINDGTPQADERMENIGVLVAEAKAYVDVATFLEEMSLMSSADATADQQVTLMTLHAAKGLEFPVVFLAGLEEGILPHARVFDSGKADDIEEERRLCYVGVTRAREELFISCANSRTQFGQIGYNMPSRFLDEMGLLAGGADKPAQPMIEPEFYTEDLGLEVGDRVRSPSFGSGEIIDSDGLGVTVKFDDGNIKKLNVEFARLEKI</sequence>
<evidence type="ECO:0000256" key="1">
    <source>
        <dbReference type="ARBA" id="ARBA00009922"/>
    </source>
</evidence>
<evidence type="ECO:0000256" key="9">
    <source>
        <dbReference type="ARBA" id="ARBA00034808"/>
    </source>
</evidence>
<proteinExistence type="inferred from homology"/>
<dbReference type="PANTHER" id="PTHR11070">
    <property type="entry name" value="UVRD / RECB / PCRA DNA HELICASE FAMILY MEMBER"/>
    <property type="match status" value="1"/>
</dbReference>
<dbReference type="Gene3D" id="1.10.10.160">
    <property type="match status" value="1"/>
</dbReference>
<dbReference type="GO" id="GO:0009314">
    <property type="term" value="P:response to radiation"/>
    <property type="evidence" value="ECO:0007669"/>
    <property type="project" value="UniProtKB-ARBA"/>
</dbReference>
<accession>A0AB39JAA3</accession>
<keyword evidence="4 11" id="KW-0347">Helicase</keyword>
<dbReference type="GO" id="GO:0043138">
    <property type="term" value="F:3'-5' DNA helicase activity"/>
    <property type="evidence" value="ECO:0007669"/>
    <property type="project" value="UniProtKB-EC"/>
</dbReference>
<evidence type="ECO:0000256" key="7">
    <source>
        <dbReference type="ARBA" id="ARBA00023235"/>
    </source>
</evidence>
<dbReference type="EMBL" id="CP158487">
    <property type="protein sequence ID" value="XDN89629.1"/>
    <property type="molecule type" value="Genomic_DNA"/>
</dbReference>
<dbReference type="InterPro" id="IPR014016">
    <property type="entry name" value="UvrD-like_ATP-bd"/>
</dbReference>
<dbReference type="Pfam" id="PF00580">
    <property type="entry name" value="UvrD-helicase"/>
    <property type="match status" value="1"/>
</dbReference>
<evidence type="ECO:0000259" key="12">
    <source>
        <dbReference type="PROSITE" id="PS51198"/>
    </source>
</evidence>
<protein>
    <recommendedName>
        <fullName evidence="9">DNA 3'-5' helicase</fullName>
        <ecNumber evidence="9">5.6.2.4</ecNumber>
    </recommendedName>
</protein>
<evidence type="ECO:0000256" key="2">
    <source>
        <dbReference type="ARBA" id="ARBA00022741"/>
    </source>
</evidence>
<evidence type="ECO:0000256" key="6">
    <source>
        <dbReference type="ARBA" id="ARBA00023125"/>
    </source>
</evidence>
<dbReference type="InterPro" id="IPR027417">
    <property type="entry name" value="P-loop_NTPase"/>
</dbReference>
<keyword evidence="7" id="KW-0413">Isomerase</keyword>
<reference evidence="14" key="1">
    <citation type="submission" date="2024-06" db="EMBL/GenBank/DDBJ databases">
        <authorList>
            <person name="Atkinson C."/>
            <person name="McLean J."/>
            <person name="Gallagher L."/>
            <person name="Bor B."/>
            <person name="Mougous J."/>
        </authorList>
    </citation>
    <scope>NUCLEOTIDE SEQUENCE</scope>
    <source>
        <strain evidence="14">TM7-074</strain>
    </source>
</reference>
<dbReference type="InterPro" id="IPR013986">
    <property type="entry name" value="DExx_box_DNA_helicase_dom_sf"/>
</dbReference>
<dbReference type="PROSITE" id="PS51198">
    <property type="entry name" value="UVRD_HELICASE_ATP_BIND"/>
    <property type="match status" value="1"/>
</dbReference>
<comment type="catalytic activity">
    <reaction evidence="10">
        <text>ATP + H2O = ADP + phosphate + H(+)</text>
        <dbReference type="Rhea" id="RHEA:13065"/>
        <dbReference type="ChEBI" id="CHEBI:15377"/>
        <dbReference type="ChEBI" id="CHEBI:15378"/>
        <dbReference type="ChEBI" id="CHEBI:30616"/>
        <dbReference type="ChEBI" id="CHEBI:43474"/>
        <dbReference type="ChEBI" id="CHEBI:456216"/>
        <dbReference type="EC" id="5.6.2.4"/>
    </reaction>
</comment>
<evidence type="ECO:0000256" key="10">
    <source>
        <dbReference type="ARBA" id="ARBA00048988"/>
    </source>
</evidence>